<dbReference type="EMBL" id="CAADIW010000021">
    <property type="protein sequence ID" value="VFS25988.1"/>
    <property type="molecule type" value="Genomic_DNA"/>
</dbReference>
<dbReference type="Proteomes" id="UP000351155">
    <property type="component" value="Unassembled WGS sequence"/>
</dbReference>
<evidence type="ECO:0000313" key="2">
    <source>
        <dbReference type="Proteomes" id="UP000351155"/>
    </source>
</evidence>
<protein>
    <submittedName>
        <fullName evidence="1">Uncharacterized protein</fullName>
    </submittedName>
</protein>
<sequence>MSVDLIKCGKLRALVVDTEGITKADANNIEFTLQYWSHFLSDLI</sequence>
<proteinExistence type="predicted"/>
<gene>
    <name evidence="1" type="ORF">NCTC12126_02388</name>
</gene>
<accession>A0A484XPS5</accession>
<evidence type="ECO:0000313" key="1">
    <source>
        <dbReference type="EMBL" id="VFS25988.1"/>
    </source>
</evidence>
<name>A0A484XPS5_9ENTR</name>
<reference evidence="1 2" key="1">
    <citation type="submission" date="2019-03" db="EMBL/GenBank/DDBJ databases">
        <authorList>
            <consortium name="Pathogen Informatics"/>
        </authorList>
    </citation>
    <scope>NUCLEOTIDE SEQUENCE [LARGE SCALE GENOMIC DNA]</scope>
    <source>
        <strain evidence="1 2">NCTC12126</strain>
    </source>
</reference>
<dbReference type="AlphaFoldDB" id="A0A484XPS5"/>
<organism evidence="1 2">
    <name type="scientific">Enterobacter cancerogenus</name>
    <dbReference type="NCBI Taxonomy" id="69218"/>
    <lineage>
        <taxon>Bacteria</taxon>
        <taxon>Pseudomonadati</taxon>
        <taxon>Pseudomonadota</taxon>
        <taxon>Gammaproteobacteria</taxon>
        <taxon>Enterobacterales</taxon>
        <taxon>Enterobacteriaceae</taxon>
        <taxon>Enterobacter</taxon>
        <taxon>Enterobacter cloacae complex</taxon>
    </lineage>
</organism>